<dbReference type="GeneID" id="17308907"/>
<dbReference type="AlphaFoldDB" id="L1JVN6"/>
<dbReference type="PaxDb" id="55529-EKX52369"/>
<dbReference type="EMBL" id="JH992973">
    <property type="protein sequence ID" value="EKX52369.1"/>
    <property type="molecule type" value="Genomic_DNA"/>
</dbReference>
<dbReference type="HOGENOM" id="CLU_2908820_0_0_1"/>
<name>L1JVN6_GUITC</name>
<evidence type="ECO:0000313" key="2">
    <source>
        <dbReference type="EnsemblProtists" id="EKX52369"/>
    </source>
</evidence>
<organism evidence="1">
    <name type="scientific">Guillardia theta (strain CCMP2712)</name>
    <name type="common">Cryptophyte</name>
    <dbReference type="NCBI Taxonomy" id="905079"/>
    <lineage>
        <taxon>Eukaryota</taxon>
        <taxon>Cryptophyceae</taxon>
        <taxon>Pyrenomonadales</taxon>
        <taxon>Geminigeraceae</taxon>
        <taxon>Guillardia</taxon>
    </lineage>
</organism>
<sequence length="62" mass="7195">MPTSREQMLMTDSITCETRAGTRLIVGDPLLDLPWFTLVNRFRFTLRDLGERWRKDGLAPIS</sequence>
<dbReference type="Proteomes" id="UP000011087">
    <property type="component" value="Unassembled WGS sequence"/>
</dbReference>
<dbReference type="RefSeq" id="XP_005839349.1">
    <property type="nucleotide sequence ID" value="XM_005839292.1"/>
</dbReference>
<evidence type="ECO:0000313" key="1">
    <source>
        <dbReference type="EMBL" id="EKX52369.1"/>
    </source>
</evidence>
<reference evidence="1 3" key="1">
    <citation type="journal article" date="2012" name="Nature">
        <title>Algal genomes reveal evolutionary mosaicism and the fate of nucleomorphs.</title>
        <authorList>
            <consortium name="DOE Joint Genome Institute"/>
            <person name="Curtis B.A."/>
            <person name="Tanifuji G."/>
            <person name="Burki F."/>
            <person name="Gruber A."/>
            <person name="Irimia M."/>
            <person name="Maruyama S."/>
            <person name="Arias M.C."/>
            <person name="Ball S.G."/>
            <person name="Gile G.H."/>
            <person name="Hirakawa Y."/>
            <person name="Hopkins J.F."/>
            <person name="Kuo A."/>
            <person name="Rensing S.A."/>
            <person name="Schmutz J."/>
            <person name="Symeonidi A."/>
            <person name="Elias M."/>
            <person name="Eveleigh R.J."/>
            <person name="Herman E.K."/>
            <person name="Klute M.J."/>
            <person name="Nakayama T."/>
            <person name="Obornik M."/>
            <person name="Reyes-Prieto A."/>
            <person name="Armbrust E.V."/>
            <person name="Aves S.J."/>
            <person name="Beiko R.G."/>
            <person name="Coutinho P."/>
            <person name="Dacks J.B."/>
            <person name="Durnford D.G."/>
            <person name="Fast N.M."/>
            <person name="Green B.R."/>
            <person name="Grisdale C.J."/>
            <person name="Hempel F."/>
            <person name="Henrissat B."/>
            <person name="Hoppner M.P."/>
            <person name="Ishida K."/>
            <person name="Kim E."/>
            <person name="Koreny L."/>
            <person name="Kroth P.G."/>
            <person name="Liu Y."/>
            <person name="Malik S.B."/>
            <person name="Maier U.G."/>
            <person name="McRose D."/>
            <person name="Mock T."/>
            <person name="Neilson J.A."/>
            <person name="Onodera N.T."/>
            <person name="Poole A.M."/>
            <person name="Pritham E.J."/>
            <person name="Richards T.A."/>
            <person name="Rocap G."/>
            <person name="Roy S.W."/>
            <person name="Sarai C."/>
            <person name="Schaack S."/>
            <person name="Shirato S."/>
            <person name="Slamovits C.H."/>
            <person name="Spencer D.F."/>
            <person name="Suzuki S."/>
            <person name="Worden A.Z."/>
            <person name="Zauner S."/>
            <person name="Barry K."/>
            <person name="Bell C."/>
            <person name="Bharti A.K."/>
            <person name="Crow J.A."/>
            <person name="Grimwood J."/>
            <person name="Kramer R."/>
            <person name="Lindquist E."/>
            <person name="Lucas S."/>
            <person name="Salamov A."/>
            <person name="McFadden G.I."/>
            <person name="Lane C.E."/>
            <person name="Keeling P.J."/>
            <person name="Gray M.W."/>
            <person name="Grigoriev I.V."/>
            <person name="Archibald J.M."/>
        </authorList>
    </citation>
    <scope>NUCLEOTIDE SEQUENCE</scope>
    <source>
        <strain evidence="1 3">CCMP2712</strain>
    </source>
</reference>
<accession>L1JVN6</accession>
<keyword evidence="3" id="KW-1185">Reference proteome</keyword>
<gene>
    <name evidence="1" type="ORF">GUITHDRAFT_150766</name>
</gene>
<dbReference type="KEGG" id="gtt:GUITHDRAFT_150766"/>
<reference evidence="3" key="2">
    <citation type="submission" date="2012-11" db="EMBL/GenBank/DDBJ databases">
        <authorList>
            <person name="Kuo A."/>
            <person name="Curtis B.A."/>
            <person name="Tanifuji G."/>
            <person name="Burki F."/>
            <person name="Gruber A."/>
            <person name="Irimia M."/>
            <person name="Maruyama S."/>
            <person name="Arias M.C."/>
            <person name="Ball S.G."/>
            <person name="Gile G.H."/>
            <person name="Hirakawa Y."/>
            <person name="Hopkins J.F."/>
            <person name="Rensing S.A."/>
            <person name="Schmutz J."/>
            <person name="Symeonidi A."/>
            <person name="Elias M."/>
            <person name="Eveleigh R.J."/>
            <person name="Herman E.K."/>
            <person name="Klute M.J."/>
            <person name="Nakayama T."/>
            <person name="Obornik M."/>
            <person name="Reyes-Prieto A."/>
            <person name="Armbrust E.V."/>
            <person name="Aves S.J."/>
            <person name="Beiko R.G."/>
            <person name="Coutinho P."/>
            <person name="Dacks J.B."/>
            <person name="Durnford D.G."/>
            <person name="Fast N.M."/>
            <person name="Green B.R."/>
            <person name="Grisdale C."/>
            <person name="Hempe F."/>
            <person name="Henrissat B."/>
            <person name="Hoppner M.P."/>
            <person name="Ishida K.-I."/>
            <person name="Kim E."/>
            <person name="Koreny L."/>
            <person name="Kroth P.G."/>
            <person name="Liu Y."/>
            <person name="Malik S.-B."/>
            <person name="Maier U.G."/>
            <person name="McRose D."/>
            <person name="Mock T."/>
            <person name="Neilson J.A."/>
            <person name="Onodera N.T."/>
            <person name="Poole A.M."/>
            <person name="Pritham E.J."/>
            <person name="Richards T.A."/>
            <person name="Rocap G."/>
            <person name="Roy S.W."/>
            <person name="Sarai C."/>
            <person name="Schaack S."/>
            <person name="Shirato S."/>
            <person name="Slamovits C.H."/>
            <person name="Spencer D.F."/>
            <person name="Suzuki S."/>
            <person name="Worden A.Z."/>
            <person name="Zauner S."/>
            <person name="Barry K."/>
            <person name="Bell C."/>
            <person name="Bharti A.K."/>
            <person name="Crow J.A."/>
            <person name="Grimwood J."/>
            <person name="Kramer R."/>
            <person name="Lindquist E."/>
            <person name="Lucas S."/>
            <person name="Salamov A."/>
            <person name="McFadden G.I."/>
            <person name="Lane C.E."/>
            <person name="Keeling P.J."/>
            <person name="Gray M.W."/>
            <person name="Grigoriev I.V."/>
            <person name="Archibald J.M."/>
        </authorList>
    </citation>
    <scope>NUCLEOTIDE SEQUENCE</scope>
    <source>
        <strain evidence="3">CCMP2712</strain>
    </source>
</reference>
<protein>
    <submittedName>
        <fullName evidence="1 2">Uncharacterized protein</fullName>
    </submittedName>
</protein>
<dbReference type="EnsemblProtists" id="EKX52369">
    <property type="protein sequence ID" value="EKX52369"/>
    <property type="gene ID" value="GUITHDRAFT_150766"/>
</dbReference>
<proteinExistence type="predicted"/>
<evidence type="ECO:0000313" key="3">
    <source>
        <dbReference type="Proteomes" id="UP000011087"/>
    </source>
</evidence>
<reference evidence="2" key="3">
    <citation type="submission" date="2016-03" db="UniProtKB">
        <authorList>
            <consortium name="EnsemblProtists"/>
        </authorList>
    </citation>
    <scope>IDENTIFICATION</scope>
</reference>